<dbReference type="InterPro" id="IPR036047">
    <property type="entry name" value="F-box-like_dom_sf"/>
</dbReference>
<dbReference type="Gene3D" id="1.20.1280.50">
    <property type="match status" value="1"/>
</dbReference>
<feature type="chain" id="PRO_5035235056" description="F-box domain-containing protein" evidence="1">
    <location>
        <begin position="22"/>
        <end position="195"/>
    </location>
</feature>
<dbReference type="InterPro" id="IPR001810">
    <property type="entry name" value="F-box_dom"/>
</dbReference>
<dbReference type="Proteomes" id="UP000748531">
    <property type="component" value="Unassembled WGS sequence"/>
</dbReference>
<name>A0A8J4WDR2_9TREM</name>
<dbReference type="EMBL" id="LUCH01008878">
    <property type="protein sequence ID" value="KAF5396204.1"/>
    <property type="molecule type" value="Genomic_DNA"/>
</dbReference>
<dbReference type="SUPFAM" id="SSF81383">
    <property type="entry name" value="F-box domain"/>
    <property type="match status" value="1"/>
</dbReference>
<keyword evidence="4" id="KW-1185">Reference proteome</keyword>
<evidence type="ECO:0000259" key="2">
    <source>
        <dbReference type="PROSITE" id="PS50181"/>
    </source>
</evidence>
<evidence type="ECO:0000256" key="1">
    <source>
        <dbReference type="SAM" id="SignalP"/>
    </source>
</evidence>
<dbReference type="InterPro" id="IPR036322">
    <property type="entry name" value="WD40_repeat_dom_sf"/>
</dbReference>
<dbReference type="OrthoDB" id="2305498at2759"/>
<feature type="signal peptide" evidence="1">
    <location>
        <begin position="1"/>
        <end position="21"/>
    </location>
</feature>
<reference evidence="3" key="1">
    <citation type="submission" date="2019-05" db="EMBL/GenBank/DDBJ databases">
        <title>Annotation for the trematode Paragonimus heterotremus.</title>
        <authorList>
            <person name="Choi Y.-J."/>
        </authorList>
    </citation>
    <scope>NUCLEOTIDE SEQUENCE</scope>
    <source>
        <strain evidence="3">LC</strain>
    </source>
</reference>
<dbReference type="Pfam" id="PF12937">
    <property type="entry name" value="F-box-like"/>
    <property type="match status" value="1"/>
</dbReference>
<gene>
    <name evidence="3" type="ORF">PHET_10823</name>
</gene>
<dbReference type="SUPFAM" id="SSF50978">
    <property type="entry name" value="WD40 repeat-like"/>
    <property type="match status" value="1"/>
</dbReference>
<evidence type="ECO:0000313" key="4">
    <source>
        <dbReference type="Proteomes" id="UP000748531"/>
    </source>
</evidence>
<feature type="domain" description="F-box" evidence="2">
    <location>
        <begin position="1"/>
        <end position="46"/>
    </location>
</feature>
<dbReference type="PROSITE" id="PS50181">
    <property type="entry name" value="FBOX"/>
    <property type="match status" value="1"/>
</dbReference>
<dbReference type="AlphaFoldDB" id="A0A8J4WDR2"/>
<organism evidence="3 4">
    <name type="scientific">Paragonimus heterotremus</name>
    <dbReference type="NCBI Taxonomy" id="100268"/>
    <lineage>
        <taxon>Eukaryota</taxon>
        <taxon>Metazoa</taxon>
        <taxon>Spiralia</taxon>
        <taxon>Lophotrochozoa</taxon>
        <taxon>Platyhelminthes</taxon>
        <taxon>Trematoda</taxon>
        <taxon>Digenea</taxon>
        <taxon>Plagiorchiida</taxon>
        <taxon>Troglotremata</taxon>
        <taxon>Troglotrematidae</taxon>
        <taxon>Paragonimus</taxon>
    </lineage>
</organism>
<comment type="caution">
    <text evidence="3">The sequence shown here is derived from an EMBL/GenBank/DDBJ whole genome shotgun (WGS) entry which is preliminary data.</text>
</comment>
<sequence length="195" mass="22169">MVTIDCLPLEIFRLICLFLNAFDLLSLKQVCQKFNKLLGSNFWKRRLLRFSSGDYPCLPNKEVNWIDVSIERDRHLILFGPNSICSRFVRPEATSFGIDAMHIPPVYTCLVTNVHQIAPELLILGDRGRVISIFSLNSVSNSETWTPLSTDARFHSGWIWSIKSLGNSVVTGSWDGNLRHWILSNTGISPQSVYK</sequence>
<dbReference type="CDD" id="cd09917">
    <property type="entry name" value="F-box_SF"/>
    <property type="match status" value="1"/>
</dbReference>
<protein>
    <recommendedName>
        <fullName evidence="2">F-box domain-containing protein</fullName>
    </recommendedName>
</protein>
<proteinExistence type="predicted"/>
<dbReference type="Gene3D" id="2.130.10.10">
    <property type="entry name" value="YVTN repeat-like/Quinoprotein amine dehydrogenase"/>
    <property type="match status" value="1"/>
</dbReference>
<keyword evidence="1" id="KW-0732">Signal</keyword>
<dbReference type="InterPro" id="IPR015943">
    <property type="entry name" value="WD40/YVTN_repeat-like_dom_sf"/>
</dbReference>
<accession>A0A8J4WDR2</accession>
<dbReference type="SMART" id="SM00256">
    <property type="entry name" value="FBOX"/>
    <property type="match status" value="1"/>
</dbReference>
<evidence type="ECO:0000313" key="3">
    <source>
        <dbReference type="EMBL" id="KAF5396204.1"/>
    </source>
</evidence>